<evidence type="ECO:0000256" key="2">
    <source>
        <dbReference type="ARBA" id="ARBA00022837"/>
    </source>
</evidence>
<dbReference type="Pfam" id="PF05567">
    <property type="entry name" value="T4P_PilY1"/>
    <property type="match status" value="1"/>
</dbReference>
<dbReference type="GO" id="GO:0046872">
    <property type="term" value="F:metal ion binding"/>
    <property type="evidence" value="ECO:0007669"/>
    <property type="project" value="UniProtKB-KW"/>
</dbReference>
<dbReference type="OrthoDB" id="7156875at2"/>
<feature type="region of interest" description="Disordered" evidence="3">
    <location>
        <begin position="498"/>
        <end position="526"/>
    </location>
</feature>
<gene>
    <name evidence="6" type="ORF">EHV23_01265</name>
</gene>
<evidence type="ECO:0000256" key="3">
    <source>
        <dbReference type="SAM" id="MobiDB-lite"/>
    </source>
</evidence>
<comment type="caution">
    <text evidence="6">The sequence shown here is derived from an EMBL/GenBank/DDBJ whole genome shotgun (WGS) entry which is preliminary data.</text>
</comment>
<evidence type="ECO:0000313" key="6">
    <source>
        <dbReference type="EMBL" id="RRN44936.1"/>
    </source>
</evidence>
<sequence length="1385" mass="150406">MKHIQQNDAGQRVGGRPVVRRVARAVQVALALMSCAAAPAVLAQAASGGAASGSKLAQESLIIKQLPVVEPNLMFTLDDSGSMAFNYLPDTDLESIIFGFHPGEPSFFPDRELTDDDYNNKYVRVYSVYYAQGLLATNDNNVLAARRRSPQVNTLYYNPDVQYKPWVNKDGTSMENANPKAVIYHIGHPHKSIRDWHTLDITGTHSTLGQVDGGKGVLKNMKIPVCVEPTLGTNSKGRYWSITSNWYAQGWCKRDDSITEIAPATYYLKKDPAFQPPADWKQDSASNYQRVSIKDHQSFDRALAREDCALNAAKTGRVCTQAQEYQNFANWFQYHRTRMHVAIAAVGNAFVKALGGDVRVGYGAINNSEGNEFSGLVGKDIDGKNMPIIERGVRRFEGKDREDFLAWLLSREGKGPTPLMRAMSTVNKYFERDDNNGPWGNNPGHAQRGESNSAHLACRRSYHILMTDGQYTFWYPGVTDDEKNRLQTEKYTLESDNVAGDVIRDDRPPTDGKPRPSYQYQPEAPFRGTASGSLADYAMDAWKKDLRKDLLNMVEPYTSTKDGSNPSFWQNVTTYTLGFGLKGTLDPNKDLEAIKAGTKQWPGTVKAGDPTAIDDLWHAAINGHGRYVDVQNSEGFLSEMESILADIANRTGTQSGVDVASRALQADNQKFVPSFQTKLQTGELSSFAVNASGEQGALQWSVSQHIPLPNARAMFVGDGTREGASSFSSAGLGQNALTALAGGAGVDLKKDAAKGNALIGFLRGERDASSNTFRTVAKGLGPIVNSSPTYVGAAIDRGYRYLPTNLKDNAGAGSSYRTYVDQKRRRACAGTESRVCGQTMVFVGANEGFLHGFNANPDTAKDGGKEIFAYAPFGSLKWLGASTQKGYHPRLLMDGPLIERDAFWDGHWHNVVIGTTGAGVKSVFALDVTDTRSTALNEKAVLWELSEETLAANTSADTSGSTDALGHVLAEPEVGVLADGTWVAVLGNGYESKSNRAQLLVVRLKDGVVLHRLDTGVGSDKNPNGLGGVALARDGNQVITGAYAGDRLGNLWKFDMASANRSDWRVGYGGKPMFTTHGARPITAAPNTVTHPLGGMMVLFGTGKLFEKGDNILPTDGSTLPVDAIYGVWDRTRVIQERVAGTTERLVWVDENERAANGSWSVYKAGRPVTAAQVRKRKVNVLVVQGRRLAVIPTTDKANSALDWQTERGWRIDLQGMIPIEGQRSILAPQLLSGMALFETMSPLVNESIAACQATINTPGFSLLVDPLSGRMSTKSVIDTNKNRVIDGDDEKVGGWAVENWTGRSVILSEKPQAPCTTKDCKPVQPKLVCPKNSLGSSLQNVGEAENVCVGIPAPTRWWWRELSIPDNSYSAGAAVTSPLEGGGN</sequence>
<dbReference type="EMBL" id="RRUE01000001">
    <property type="protein sequence ID" value="RRN44936.1"/>
    <property type="molecule type" value="Genomic_DNA"/>
</dbReference>
<dbReference type="InterPro" id="IPR011044">
    <property type="entry name" value="Quino_amine_DH_bsu"/>
</dbReference>
<name>A0A426FQE3_9BURK</name>
<evidence type="ECO:0000256" key="1">
    <source>
        <dbReference type="ARBA" id="ARBA00022723"/>
    </source>
</evidence>
<evidence type="ECO:0000256" key="4">
    <source>
        <dbReference type="SAM" id="SignalP"/>
    </source>
</evidence>
<organism evidence="6 7">
    <name type="scientific">Lautropia dentalis</name>
    <dbReference type="NCBI Taxonomy" id="2490857"/>
    <lineage>
        <taxon>Bacteria</taxon>
        <taxon>Pseudomonadati</taxon>
        <taxon>Pseudomonadota</taxon>
        <taxon>Betaproteobacteria</taxon>
        <taxon>Burkholderiales</taxon>
        <taxon>Burkholderiaceae</taxon>
        <taxon>Lautropia</taxon>
    </lineage>
</organism>
<accession>A0A426FQE3</accession>
<protein>
    <submittedName>
        <fullName evidence="6">Pilus assembly protein</fullName>
    </submittedName>
</protein>
<dbReference type="SUPFAM" id="SSF50969">
    <property type="entry name" value="YVTN repeat-like/Quinoprotein amine dehydrogenase"/>
    <property type="match status" value="1"/>
</dbReference>
<dbReference type="RefSeq" id="WP_125094367.1">
    <property type="nucleotide sequence ID" value="NZ_RRUE01000001.1"/>
</dbReference>
<evidence type="ECO:0000313" key="7">
    <source>
        <dbReference type="Proteomes" id="UP000270261"/>
    </source>
</evidence>
<dbReference type="PROSITE" id="PS51257">
    <property type="entry name" value="PROKAR_LIPOPROTEIN"/>
    <property type="match status" value="1"/>
</dbReference>
<proteinExistence type="predicted"/>
<feature type="signal peptide" evidence="4">
    <location>
        <begin position="1"/>
        <end position="45"/>
    </location>
</feature>
<keyword evidence="7" id="KW-1185">Reference proteome</keyword>
<reference evidence="6 7" key="1">
    <citation type="submission" date="2018-11" db="EMBL/GenBank/DDBJ databases">
        <title>Genome sequencing of Lautropia sp. KCOM 2505 (= ChDC F240).</title>
        <authorList>
            <person name="Kook J.-K."/>
            <person name="Park S.-N."/>
            <person name="Lim Y.K."/>
        </authorList>
    </citation>
    <scope>NUCLEOTIDE SEQUENCE [LARGE SCALE GENOMIC DNA]</scope>
    <source>
        <strain evidence="6 7">KCOM 2505</strain>
    </source>
</reference>
<feature type="domain" description="PilY1 beta-propeller" evidence="5">
    <location>
        <begin position="780"/>
        <end position="1146"/>
    </location>
</feature>
<feature type="compositionally biased region" description="Basic and acidic residues" evidence="3">
    <location>
        <begin position="502"/>
        <end position="514"/>
    </location>
</feature>
<dbReference type="InterPro" id="IPR008707">
    <property type="entry name" value="B-propeller_PilY1"/>
</dbReference>
<keyword evidence="2" id="KW-0106">Calcium</keyword>
<evidence type="ECO:0000259" key="5">
    <source>
        <dbReference type="Pfam" id="PF05567"/>
    </source>
</evidence>
<feature type="chain" id="PRO_5018969792" evidence="4">
    <location>
        <begin position="46"/>
        <end position="1385"/>
    </location>
</feature>
<keyword evidence="4" id="KW-0732">Signal</keyword>
<keyword evidence="1" id="KW-0479">Metal-binding</keyword>
<dbReference type="Proteomes" id="UP000270261">
    <property type="component" value="Unassembled WGS sequence"/>
</dbReference>